<dbReference type="GO" id="GO:0016887">
    <property type="term" value="F:ATP hydrolysis activity"/>
    <property type="evidence" value="ECO:0007669"/>
    <property type="project" value="InterPro"/>
</dbReference>
<dbReference type="InterPro" id="IPR002194">
    <property type="entry name" value="Chaperonin_TCP-1_CS"/>
</dbReference>
<dbReference type="GO" id="GO:0051082">
    <property type="term" value="F:unfolded protein binding"/>
    <property type="evidence" value="ECO:0007669"/>
    <property type="project" value="InterPro"/>
</dbReference>
<evidence type="ECO:0000256" key="2">
    <source>
        <dbReference type="ARBA" id="ARBA00022741"/>
    </source>
</evidence>
<comment type="similarity">
    <text evidence="1 5">Belongs to the TCP-1 chaperonin family.</text>
</comment>
<comment type="caution">
    <text evidence="7">The sequence shown here is derived from an EMBL/GenBank/DDBJ whole genome shotgun (WGS) entry which is preliminary data.</text>
</comment>
<evidence type="ECO:0000256" key="6">
    <source>
        <dbReference type="SAM" id="MobiDB-lite"/>
    </source>
</evidence>
<feature type="region of interest" description="Disordered" evidence="6">
    <location>
        <begin position="182"/>
        <end position="210"/>
    </location>
</feature>
<evidence type="ECO:0000313" key="7">
    <source>
        <dbReference type="EMBL" id="MQM19847.1"/>
    </source>
</evidence>
<keyword evidence="2 5" id="KW-0547">Nucleotide-binding</keyword>
<name>A0A843XLF9_COLES</name>
<gene>
    <name evidence="7" type="ORF">Taro_052861</name>
</gene>
<dbReference type="SUPFAM" id="SSF48592">
    <property type="entry name" value="GroEL equatorial domain-like"/>
    <property type="match status" value="1"/>
</dbReference>
<dbReference type="InterPro" id="IPR027413">
    <property type="entry name" value="GROEL-like_equatorial_sf"/>
</dbReference>
<dbReference type="PRINTS" id="PR00304">
    <property type="entry name" value="TCOMPLEXTCP1"/>
</dbReference>
<dbReference type="InterPro" id="IPR017998">
    <property type="entry name" value="Chaperone_TCP-1"/>
</dbReference>
<evidence type="ECO:0000256" key="5">
    <source>
        <dbReference type="RuleBase" id="RU004187"/>
    </source>
</evidence>
<reference evidence="7" key="1">
    <citation type="submission" date="2017-07" db="EMBL/GenBank/DDBJ databases">
        <title>Taro Niue Genome Assembly and Annotation.</title>
        <authorList>
            <person name="Atibalentja N."/>
            <person name="Keating K."/>
            <person name="Fields C.J."/>
        </authorList>
    </citation>
    <scope>NUCLEOTIDE SEQUENCE</scope>
    <source>
        <strain evidence="7">Niue_2</strain>
        <tissue evidence="7">Leaf</tissue>
    </source>
</reference>
<dbReference type="Gene3D" id="1.10.560.10">
    <property type="entry name" value="GroEL-like equatorial domain"/>
    <property type="match status" value="1"/>
</dbReference>
<dbReference type="Pfam" id="PF00118">
    <property type="entry name" value="Cpn60_TCP1"/>
    <property type="match status" value="1"/>
</dbReference>
<dbReference type="GO" id="GO:0140662">
    <property type="term" value="F:ATP-dependent protein folding chaperone"/>
    <property type="evidence" value="ECO:0007669"/>
    <property type="project" value="InterPro"/>
</dbReference>
<organism evidence="7 8">
    <name type="scientific">Colocasia esculenta</name>
    <name type="common">Wild taro</name>
    <name type="synonym">Arum esculentum</name>
    <dbReference type="NCBI Taxonomy" id="4460"/>
    <lineage>
        <taxon>Eukaryota</taxon>
        <taxon>Viridiplantae</taxon>
        <taxon>Streptophyta</taxon>
        <taxon>Embryophyta</taxon>
        <taxon>Tracheophyta</taxon>
        <taxon>Spermatophyta</taxon>
        <taxon>Magnoliopsida</taxon>
        <taxon>Liliopsida</taxon>
        <taxon>Araceae</taxon>
        <taxon>Aroideae</taxon>
        <taxon>Colocasieae</taxon>
        <taxon>Colocasia</taxon>
    </lineage>
</organism>
<dbReference type="OrthoDB" id="1619864at2759"/>
<protein>
    <recommendedName>
        <fullName evidence="9">T-complex protein 1 subunit zeta</fullName>
    </recommendedName>
</protein>
<dbReference type="GO" id="GO:0005524">
    <property type="term" value="F:ATP binding"/>
    <property type="evidence" value="ECO:0007669"/>
    <property type="project" value="UniProtKB-KW"/>
</dbReference>
<evidence type="ECO:0000256" key="3">
    <source>
        <dbReference type="ARBA" id="ARBA00022840"/>
    </source>
</evidence>
<dbReference type="InterPro" id="IPR002423">
    <property type="entry name" value="Cpn60/GroEL/TCP-1"/>
</dbReference>
<accession>A0A843XLF9</accession>
<evidence type="ECO:0000256" key="1">
    <source>
        <dbReference type="ARBA" id="ARBA00008020"/>
    </source>
</evidence>
<sequence length="305" mass="32343">MSRHPWPSRQPMHIHACALGVATILAVTIMAVAPLDPSRLQLSALASATTYSLSSTGLVSILGNLPTHPCVPKGRKKVHTNILPHCRGCDGHEGRDIKTRRRQASRQQLHRDGETRRDDHCCYYHYSEELLLLLAVAATAAPAPSVAAVAATSSLVPAVAASSSTLHGFCCGLLRRSGWEEAGGGSKDVASGAEPTGQGAKQVGGTPDKHQCRQGLQDVLKTNLDPKGTIKMLVGGAGDIKLTKDGNTLLNEMQIQNPTTIMIARTAVAQDDGSGDGTTSTVLFENIKREQAHREIEECPTGTLP</sequence>
<dbReference type="PROSITE" id="PS00751">
    <property type="entry name" value="TCP1_2"/>
    <property type="match status" value="1"/>
</dbReference>
<dbReference type="AlphaFoldDB" id="A0A843XLF9"/>
<proteinExistence type="inferred from homology"/>
<keyword evidence="3 5" id="KW-0067">ATP-binding</keyword>
<dbReference type="Proteomes" id="UP000652761">
    <property type="component" value="Unassembled WGS sequence"/>
</dbReference>
<evidence type="ECO:0008006" key="9">
    <source>
        <dbReference type="Google" id="ProtNLM"/>
    </source>
</evidence>
<evidence type="ECO:0000313" key="8">
    <source>
        <dbReference type="Proteomes" id="UP000652761"/>
    </source>
</evidence>
<keyword evidence="8" id="KW-1185">Reference proteome</keyword>
<keyword evidence="4 5" id="KW-0143">Chaperone</keyword>
<dbReference type="EMBL" id="NMUH01009261">
    <property type="protein sequence ID" value="MQM19847.1"/>
    <property type="molecule type" value="Genomic_DNA"/>
</dbReference>
<evidence type="ECO:0000256" key="4">
    <source>
        <dbReference type="ARBA" id="ARBA00023186"/>
    </source>
</evidence>
<dbReference type="PANTHER" id="PTHR11353">
    <property type="entry name" value="CHAPERONIN"/>
    <property type="match status" value="1"/>
</dbReference>